<dbReference type="PANTHER" id="PTHR31623:SF55">
    <property type="entry name" value="VINORINE SYNTHASE"/>
    <property type="match status" value="1"/>
</dbReference>
<proteinExistence type="inferred from homology"/>
<comment type="caution">
    <text evidence="4">The sequence shown here is derived from an EMBL/GenBank/DDBJ whole genome shotgun (WGS) entry which is preliminary data.</text>
</comment>
<accession>A0AA88UJI1</accession>
<dbReference type="InterPro" id="IPR023213">
    <property type="entry name" value="CAT-like_dom_sf"/>
</dbReference>
<keyword evidence="2" id="KW-0808">Transferase</keyword>
<organism evidence="4 5">
    <name type="scientific">Escallonia rubra</name>
    <dbReference type="NCBI Taxonomy" id="112253"/>
    <lineage>
        <taxon>Eukaryota</taxon>
        <taxon>Viridiplantae</taxon>
        <taxon>Streptophyta</taxon>
        <taxon>Embryophyta</taxon>
        <taxon>Tracheophyta</taxon>
        <taxon>Spermatophyta</taxon>
        <taxon>Magnoliopsida</taxon>
        <taxon>eudicotyledons</taxon>
        <taxon>Gunneridae</taxon>
        <taxon>Pentapetalae</taxon>
        <taxon>asterids</taxon>
        <taxon>campanulids</taxon>
        <taxon>Escalloniales</taxon>
        <taxon>Escalloniaceae</taxon>
        <taxon>Escallonia</taxon>
    </lineage>
</organism>
<dbReference type="EMBL" id="JAVXUO010000990">
    <property type="protein sequence ID" value="KAK2987330.1"/>
    <property type="molecule type" value="Genomic_DNA"/>
</dbReference>
<evidence type="ECO:0000256" key="2">
    <source>
        <dbReference type="ARBA" id="ARBA00022679"/>
    </source>
</evidence>
<keyword evidence="3" id="KW-0012">Acyltransferase</keyword>
<protein>
    <submittedName>
        <fullName evidence="4">Uncharacterized protein</fullName>
    </submittedName>
</protein>
<evidence type="ECO:0000256" key="1">
    <source>
        <dbReference type="ARBA" id="ARBA00009861"/>
    </source>
</evidence>
<comment type="similarity">
    <text evidence="1">Belongs to the plant acyltransferase family.</text>
</comment>
<dbReference type="GO" id="GO:0016746">
    <property type="term" value="F:acyltransferase activity"/>
    <property type="evidence" value="ECO:0007669"/>
    <property type="project" value="UniProtKB-KW"/>
</dbReference>
<gene>
    <name evidence="4" type="ORF">RJ640_023631</name>
</gene>
<keyword evidence="5" id="KW-1185">Reference proteome</keyword>
<dbReference type="AlphaFoldDB" id="A0AA88UJI1"/>
<name>A0AA88UJI1_9ASTE</name>
<evidence type="ECO:0000313" key="4">
    <source>
        <dbReference type="EMBL" id="KAK2987330.1"/>
    </source>
</evidence>
<dbReference type="Pfam" id="PF02458">
    <property type="entry name" value="Transferase"/>
    <property type="match status" value="2"/>
</dbReference>
<dbReference type="Proteomes" id="UP001187471">
    <property type="component" value="Unassembled WGS sequence"/>
</dbReference>
<reference evidence="4" key="1">
    <citation type="submission" date="2022-12" db="EMBL/GenBank/DDBJ databases">
        <title>Draft genome assemblies for two species of Escallonia (Escalloniales).</title>
        <authorList>
            <person name="Chanderbali A."/>
            <person name="Dervinis C."/>
            <person name="Anghel I."/>
            <person name="Soltis D."/>
            <person name="Soltis P."/>
            <person name="Zapata F."/>
        </authorList>
    </citation>
    <scope>NUCLEOTIDE SEQUENCE</scope>
    <source>
        <strain evidence="4">UCBG92.1500</strain>
        <tissue evidence="4">Leaf</tissue>
    </source>
</reference>
<sequence>MDFSPIKSNYLKQTLSETLTHYYPLAGKVKDGLSYIDCNDEGVYYVEAKVSYGLKEFLSQPDVQLIQLLTPNNPGPLESMSGNYVILVQHMPDAKLEFPCIVGRIRKAFAKVDNDFIEGIKGNEGYAKINECLKEYAELLHNIDMDNCLVLTSLRKAGIYEVDFGWGKPSWCYFCNPGFKSAVVLMDTRSGDRIEAIVSLSGQAMAIFELVPEPGLEN</sequence>
<dbReference type="Gene3D" id="3.30.559.10">
    <property type="entry name" value="Chloramphenicol acetyltransferase-like domain"/>
    <property type="match status" value="1"/>
</dbReference>
<dbReference type="PANTHER" id="PTHR31623">
    <property type="entry name" value="F21J9.9"/>
    <property type="match status" value="1"/>
</dbReference>
<evidence type="ECO:0000313" key="5">
    <source>
        <dbReference type="Proteomes" id="UP001187471"/>
    </source>
</evidence>
<evidence type="ECO:0000256" key="3">
    <source>
        <dbReference type="ARBA" id="ARBA00023315"/>
    </source>
</evidence>